<reference evidence="5 6" key="1">
    <citation type="submission" date="2020-06" db="EMBL/GenBank/DDBJ databases">
        <title>The yeast mating-type switching endonuclease HO is a domesticated member of an unorthodox homing genetic element family.</title>
        <authorList>
            <person name="Coughlan A.Y."/>
            <person name="Lombardi L."/>
            <person name="Braun-Galleani S."/>
            <person name="Martos A.R."/>
            <person name="Galeote V."/>
            <person name="Bigey F."/>
            <person name="Dequin S."/>
            <person name="Byrne K.P."/>
            <person name="Wolfe K.H."/>
        </authorList>
    </citation>
    <scope>NUCLEOTIDE SEQUENCE [LARGE SCALE GENOMIC DNA]</scope>
    <source>
        <strain evidence="5 6">CBS2947</strain>
    </source>
</reference>
<organism evidence="5 6">
    <name type="scientific">Torulaspora globosa</name>
    <dbReference type="NCBI Taxonomy" id="48254"/>
    <lineage>
        <taxon>Eukaryota</taxon>
        <taxon>Fungi</taxon>
        <taxon>Dikarya</taxon>
        <taxon>Ascomycota</taxon>
        <taxon>Saccharomycotina</taxon>
        <taxon>Saccharomycetes</taxon>
        <taxon>Saccharomycetales</taxon>
        <taxon>Saccharomycetaceae</taxon>
        <taxon>Torulaspora</taxon>
    </lineage>
</organism>
<gene>
    <name evidence="5" type="ORF">HG537_0D05180</name>
</gene>
<dbReference type="InterPro" id="IPR051179">
    <property type="entry name" value="WD_repeat_multifunction"/>
</dbReference>
<feature type="compositionally biased region" description="Acidic residues" evidence="4">
    <location>
        <begin position="19"/>
        <end position="54"/>
    </location>
</feature>
<dbReference type="SMART" id="SM00320">
    <property type="entry name" value="WD40"/>
    <property type="match status" value="7"/>
</dbReference>
<accession>A0A7H9HS01</accession>
<sequence>MSESVGDDQLPVAGSLNDEFIDNDEVEQEIMAEDDGEVPMDEDDDMGEGGEGEEHETIEIDMSNNSVTYFDKHTDSVFTVFHHPSLPLVCSGGGDDVAHLWTSHSQPPKFAGTLSGHTESVIAGGFSCDGRFLVTADMTGKVLVHASRKGGSQWEKVAELQEVDEIVWLKCHPKIGGVFAFGAVDGSVWCYQINGNGSLEQLMSGFAHQQDCSAGEFINVDQGEDVLQLVTCSLDSTIVAWNCYTAQPLFKITQDEIKGLEAPWVSLSVAPANVTNGNAAVVACGSNNGILAIVNCNSGGSVLHLSQVIELKEEQDELDASIESIAWSKDFPLMALGLVSGDVLLYETKTWKVRRKFLLPDSVTKLLFDKDDLFVSCIDGKVYQFDSRLGKEKFVCTGHNMGVLDFVITRKDDSTLRRVITAGDEGVSLVFEVPN</sequence>
<keyword evidence="2" id="KW-0677">Repeat</keyword>
<dbReference type="InterPro" id="IPR036322">
    <property type="entry name" value="WD40_repeat_dom_sf"/>
</dbReference>
<dbReference type="OrthoDB" id="10261640at2759"/>
<dbReference type="Gene3D" id="2.130.10.10">
    <property type="entry name" value="YVTN repeat-like/Quinoprotein amine dehydrogenase"/>
    <property type="match status" value="1"/>
</dbReference>
<evidence type="ECO:0000256" key="4">
    <source>
        <dbReference type="SAM" id="MobiDB-lite"/>
    </source>
</evidence>
<dbReference type="FunFam" id="2.130.10.10:FF:000630">
    <property type="entry name" value="Ribosome assembly protein SQT1"/>
    <property type="match status" value="1"/>
</dbReference>
<protein>
    <submittedName>
        <fullName evidence="5">Uncharacterized protein</fullName>
    </submittedName>
</protein>
<dbReference type="PROSITE" id="PS50082">
    <property type="entry name" value="WD_REPEATS_2"/>
    <property type="match status" value="1"/>
</dbReference>
<evidence type="ECO:0000256" key="2">
    <source>
        <dbReference type="ARBA" id="ARBA00022737"/>
    </source>
</evidence>
<dbReference type="PANTHER" id="PTHR19857">
    <property type="entry name" value="MITOCHONDRIAL DIVISION PROTEIN 1-RELATED"/>
    <property type="match status" value="1"/>
</dbReference>
<proteinExistence type="predicted"/>
<dbReference type="Pfam" id="PF00400">
    <property type="entry name" value="WD40"/>
    <property type="match status" value="2"/>
</dbReference>
<evidence type="ECO:0000256" key="3">
    <source>
        <dbReference type="PROSITE-ProRule" id="PRU00221"/>
    </source>
</evidence>
<dbReference type="PANTHER" id="PTHR19857:SF8">
    <property type="entry name" value="ANGIO-ASSOCIATED MIGRATORY CELL PROTEIN"/>
    <property type="match status" value="1"/>
</dbReference>
<name>A0A7H9HS01_9SACH</name>
<evidence type="ECO:0000313" key="6">
    <source>
        <dbReference type="Proteomes" id="UP000510647"/>
    </source>
</evidence>
<dbReference type="InterPro" id="IPR001680">
    <property type="entry name" value="WD40_rpt"/>
</dbReference>
<keyword evidence="6" id="KW-1185">Reference proteome</keyword>
<keyword evidence="1 3" id="KW-0853">WD repeat</keyword>
<dbReference type="SUPFAM" id="SSF50978">
    <property type="entry name" value="WD40 repeat-like"/>
    <property type="match status" value="1"/>
</dbReference>
<dbReference type="EMBL" id="CP059270">
    <property type="protein sequence ID" value="QLQ80518.1"/>
    <property type="molecule type" value="Genomic_DNA"/>
</dbReference>
<feature type="region of interest" description="Disordered" evidence="4">
    <location>
        <begin position="1"/>
        <end position="54"/>
    </location>
</feature>
<dbReference type="Proteomes" id="UP000510647">
    <property type="component" value="Chromosome 4"/>
</dbReference>
<dbReference type="AlphaFoldDB" id="A0A7H9HS01"/>
<evidence type="ECO:0000256" key="1">
    <source>
        <dbReference type="ARBA" id="ARBA00022574"/>
    </source>
</evidence>
<dbReference type="InterPro" id="IPR015943">
    <property type="entry name" value="WD40/YVTN_repeat-like_dom_sf"/>
</dbReference>
<feature type="repeat" description="WD" evidence="3">
    <location>
        <begin position="70"/>
        <end position="101"/>
    </location>
</feature>
<evidence type="ECO:0000313" key="5">
    <source>
        <dbReference type="EMBL" id="QLQ80518.1"/>
    </source>
</evidence>